<name>A0A552X0F9_9GAMM</name>
<feature type="transmembrane region" description="Helical" evidence="1">
    <location>
        <begin position="78"/>
        <end position="100"/>
    </location>
</feature>
<keyword evidence="1" id="KW-0812">Transmembrane</keyword>
<proteinExistence type="predicted"/>
<feature type="transmembrane region" description="Helical" evidence="1">
    <location>
        <begin position="112"/>
        <end position="135"/>
    </location>
</feature>
<dbReference type="EMBL" id="VJWL01000003">
    <property type="protein sequence ID" value="TRW48425.1"/>
    <property type="molecule type" value="Genomic_DNA"/>
</dbReference>
<gene>
    <name evidence="3" type="ORF">FM042_09650</name>
</gene>
<organism evidence="3 4">
    <name type="scientific">Aliidiomarina halalkaliphila</name>
    <dbReference type="NCBI Taxonomy" id="2593535"/>
    <lineage>
        <taxon>Bacteria</taxon>
        <taxon>Pseudomonadati</taxon>
        <taxon>Pseudomonadota</taxon>
        <taxon>Gammaproteobacteria</taxon>
        <taxon>Alteromonadales</taxon>
        <taxon>Idiomarinaceae</taxon>
        <taxon>Aliidiomarina</taxon>
    </lineage>
</organism>
<dbReference type="OrthoDB" id="9782842at2"/>
<dbReference type="Proteomes" id="UP000320359">
    <property type="component" value="Unassembled WGS sequence"/>
</dbReference>
<dbReference type="InterPro" id="IPR041916">
    <property type="entry name" value="Anti_sigma_zinc_sf"/>
</dbReference>
<evidence type="ECO:0000313" key="4">
    <source>
        <dbReference type="Proteomes" id="UP000320359"/>
    </source>
</evidence>
<dbReference type="RefSeq" id="WP_143236217.1">
    <property type="nucleotide sequence ID" value="NZ_VJWL01000003.1"/>
</dbReference>
<sequence>MQTEQQPCAVAEELSGYLDGELSQQEQQRVMIHLRSCPHCQQLLADMQALRGDMKVAVHVSADARDLPKIMGDKPARWLGILGWSALILGVLLVTSFFFWELALDLLTNSSVPWWVRLGIAGFYLGLLGLFLMVLRQRLVAMKTDKYRKVKL</sequence>
<keyword evidence="4" id="KW-1185">Reference proteome</keyword>
<comment type="caution">
    <text evidence="3">The sequence shown here is derived from an EMBL/GenBank/DDBJ whole genome shotgun (WGS) entry which is preliminary data.</text>
</comment>
<accession>A0A552X0F9</accession>
<evidence type="ECO:0000313" key="3">
    <source>
        <dbReference type="EMBL" id="TRW48425.1"/>
    </source>
</evidence>
<dbReference type="Pfam" id="PF13490">
    <property type="entry name" value="zf-HC2"/>
    <property type="match status" value="1"/>
</dbReference>
<evidence type="ECO:0000259" key="2">
    <source>
        <dbReference type="Pfam" id="PF13490"/>
    </source>
</evidence>
<evidence type="ECO:0000256" key="1">
    <source>
        <dbReference type="SAM" id="Phobius"/>
    </source>
</evidence>
<dbReference type="AlphaFoldDB" id="A0A552X0F9"/>
<feature type="domain" description="Putative zinc-finger" evidence="2">
    <location>
        <begin position="9"/>
        <end position="41"/>
    </location>
</feature>
<dbReference type="InterPro" id="IPR027383">
    <property type="entry name" value="Znf_put"/>
</dbReference>
<protein>
    <submittedName>
        <fullName evidence="3">Anti-sigma factor</fullName>
    </submittedName>
</protein>
<keyword evidence="1" id="KW-0472">Membrane</keyword>
<dbReference type="Gene3D" id="1.10.10.1320">
    <property type="entry name" value="Anti-sigma factor, zinc-finger domain"/>
    <property type="match status" value="1"/>
</dbReference>
<reference evidence="3 4" key="1">
    <citation type="submission" date="2019-07" db="EMBL/GenBank/DDBJ databases">
        <authorList>
            <person name="Yang M."/>
            <person name="Zhao D."/>
            <person name="Xiang H."/>
        </authorList>
    </citation>
    <scope>NUCLEOTIDE SEQUENCE [LARGE SCALE GENOMIC DNA]</scope>
    <source>
        <strain evidence="3 4">IM1326</strain>
    </source>
</reference>
<keyword evidence="1" id="KW-1133">Transmembrane helix</keyword>